<reference evidence="7 8" key="1">
    <citation type="submission" date="2013-10" db="EMBL/GenBank/DDBJ databases">
        <authorList>
            <consortium name="International Citrus Genome Consortium"/>
            <person name="Jenkins J."/>
            <person name="Schmutz J."/>
            <person name="Prochnik S."/>
            <person name="Rokhsar D."/>
            <person name="Gmitter F."/>
            <person name="Ollitrault P."/>
            <person name="Machado M."/>
            <person name="Talon M."/>
            <person name="Wincker P."/>
            <person name="Jaillon O."/>
            <person name="Morgante M."/>
        </authorList>
    </citation>
    <scope>NUCLEOTIDE SEQUENCE</scope>
    <source>
        <strain evidence="8">cv. Clemenules</strain>
    </source>
</reference>
<dbReference type="SMART" id="SM00717">
    <property type="entry name" value="SANT"/>
    <property type="match status" value="1"/>
</dbReference>
<evidence type="ECO:0000259" key="5">
    <source>
        <dbReference type="PROSITE" id="PS50090"/>
    </source>
</evidence>
<dbReference type="SMR" id="V4TW26"/>
<keyword evidence="4" id="KW-0539">Nucleus</keyword>
<dbReference type="eggNOG" id="KOG0048">
    <property type="taxonomic scope" value="Eukaryota"/>
</dbReference>
<dbReference type="FunFam" id="1.10.10.60:FF:000001">
    <property type="entry name" value="MYB-related transcription factor"/>
    <property type="match status" value="1"/>
</dbReference>
<dbReference type="GO" id="GO:0005634">
    <property type="term" value="C:nucleus"/>
    <property type="evidence" value="ECO:0007669"/>
    <property type="project" value="UniProtKB-SubCell"/>
</dbReference>
<keyword evidence="3" id="KW-0238">DNA-binding</keyword>
<name>V4TW26_CITCL</name>
<feature type="domain" description="Myb-like" evidence="5">
    <location>
        <begin position="9"/>
        <end position="61"/>
    </location>
</feature>
<keyword evidence="8" id="KW-1185">Reference proteome</keyword>
<dbReference type="Gramene" id="ESR55935">
    <property type="protein sequence ID" value="ESR55935"/>
    <property type="gene ID" value="CICLE_v10022991mg"/>
</dbReference>
<dbReference type="OMA" id="YVHHLPL"/>
<gene>
    <name evidence="7" type="ORF">CICLE_v10022991mg</name>
</gene>
<dbReference type="OrthoDB" id="2143914at2759"/>
<dbReference type="Gene3D" id="1.10.10.60">
    <property type="entry name" value="Homeodomain-like"/>
    <property type="match status" value="1"/>
</dbReference>
<sequence>MVRTPCCEKMGSKKGPWTPEEDQILISFIQRFGHGNWRALPKQAGLMRCGKSCRLRWINYLRPDIKRGNFSKDEEETILRLHRVLGNTYIDLIPPFFFKSFICVN</sequence>
<feature type="domain" description="HTH myb-type" evidence="6">
    <location>
        <begin position="9"/>
        <end position="65"/>
    </location>
</feature>
<dbReference type="Proteomes" id="UP000030687">
    <property type="component" value="Unassembled WGS sequence"/>
</dbReference>
<organism evidence="7 8">
    <name type="scientific">Citrus clementina</name>
    <name type="common">Clementine</name>
    <name type="synonym">Citrus deliciosa x Citrus sinensis</name>
    <dbReference type="NCBI Taxonomy" id="85681"/>
    <lineage>
        <taxon>Eukaryota</taxon>
        <taxon>Viridiplantae</taxon>
        <taxon>Streptophyta</taxon>
        <taxon>Embryophyta</taxon>
        <taxon>Tracheophyta</taxon>
        <taxon>Spermatophyta</taxon>
        <taxon>Magnoliopsida</taxon>
        <taxon>eudicotyledons</taxon>
        <taxon>Gunneridae</taxon>
        <taxon>Pentapetalae</taxon>
        <taxon>rosids</taxon>
        <taxon>malvids</taxon>
        <taxon>Sapindales</taxon>
        <taxon>Rutaceae</taxon>
        <taxon>Aurantioideae</taxon>
        <taxon>Citrus</taxon>
    </lineage>
</organism>
<dbReference type="InterPro" id="IPR017930">
    <property type="entry name" value="Myb_dom"/>
</dbReference>
<dbReference type="CDD" id="cd00167">
    <property type="entry name" value="SANT"/>
    <property type="match status" value="1"/>
</dbReference>
<dbReference type="KEGG" id="cic:CICLE_v10022991mg"/>
<proteinExistence type="predicted"/>
<evidence type="ECO:0000256" key="3">
    <source>
        <dbReference type="ARBA" id="ARBA00023125"/>
    </source>
</evidence>
<dbReference type="InterPro" id="IPR001005">
    <property type="entry name" value="SANT/Myb"/>
</dbReference>
<protein>
    <recommendedName>
        <fullName evidence="9">HTH myb-type domain-containing protein</fullName>
    </recommendedName>
</protein>
<comment type="subcellular location">
    <subcellularLocation>
        <location evidence="1">Nucleus</location>
    </subcellularLocation>
</comment>
<dbReference type="InParanoid" id="V4TW26"/>
<evidence type="ECO:0000259" key="6">
    <source>
        <dbReference type="PROSITE" id="PS51294"/>
    </source>
</evidence>
<dbReference type="SUPFAM" id="SSF46689">
    <property type="entry name" value="Homeodomain-like"/>
    <property type="match status" value="1"/>
</dbReference>
<dbReference type="AlphaFoldDB" id="V4TW26"/>
<accession>V4TW26</accession>
<dbReference type="PROSITE" id="PS51294">
    <property type="entry name" value="HTH_MYB"/>
    <property type="match status" value="1"/>
</dbReference>
<dbReference type="PANTHER" id="PTHR10641">
    <property type="entry name" value="MYB FAMILY TRANSCRIPTION FACTOR"/>
    <property type="match status" value="1"/>
</dbReference>
<dbReference type="GO" id="GO:0003677">
    <property type="term" value="F:DNA binding"/>
    <property type="evidence" value="ECO:0007669"/>
    <property type="project" value="UniProtKB-KW"/>
</dbReference>
<dbReference type="EMBL" id="KI536661">
    <property type="protein sequence ID" value="ESR55935.1"/>
    <property type="molecule type" value="Genomic_DNA"/>
</dbReference>
<evidence type="ECO:0000313" key="7">
    <source>
        <dbReference type="EMBL" id="ESR55935.1"/>
    </source>
</evidence>
<evidence type="ECO:0000256" key="4">
    <source>
        <dbReference type="ARBA" id="ARBA00023242"/>
    </source>
</evidence>
<evidence type="ECO:0000256" key="2">
    <source>
        <dbReference type="ARBA" id="ARBA00022737"/>
    </source>
</evidence>
<dbReference type="InterPro" id="IPR009057">
    <property type="entry name" value="Homeodomain-like_sf"/>
</dbReference>
<evidence type="ECO:0000256" key="1">
    <source>
        <dbReference type="ARBA" id="ARBA00004123"/>
    </source>
</evidence>
<keyword evidence="2" id="KW-0677">Repeat</keyword>
<dbReference type="InterPro" id="IPR015495">
    <property type="entry name" value="Myb_TF_plants"/>
</dbReference>
<dbReference type="PROSITE" id="PS50090">
    <property type="entry name" value="MYB_LIKE"/>
    <property type="match status" value="1"/>
</dbReference>
<evidence type="ECO:0000313" key="8">
    <source>
        <dbReference type="Proteomes" id="UP000030687"/>
    </source>
</evidence>
<evidence type="ECO:0008006" key="9">
    <source>
        <dbReference type="Google" id="ProtNLM"/>
    </source>
</evidence>
<dbReference type="PANTHER" id="PTHR10641:SF1413">
    <property type="entry name" value="MYB-RELATED PROTEIN MYB4"/>
    <property type="match status" value="1"/>
</dbReference>
<dbReference type="Pfam" id="PF00249">
    <property type="entry name" value="Myb_DNA-binding"/>
    <property type="match status" value="1"/>
</dbReference>